<dbReference type="AlphaFoldDB" id="A0A4P6JZX6"/>
<evidence type="ECO:0000313" key="4">
    <source>
        <dbReference type="Proteomes" id="UP000290365"/>
    </source>
</evidence>
<dbReference type="SUPFAM" id="SSF56059">
    <property type="entry name" value="Glutathione synthetase ATP-binding domain-like"/>
    <property type="match status" value="1"/>
</dbReference>
<sequence length="300" mass="33939">MRICLIIDHPRYEKLPIIRELVEGLGTKYEVQVFNVQTAAWNEELATPADLYLLKSHGPQSLDFAHQLEQQGALVINSSASTSACQDREVMTHVMNKAGLPWPKTLSFSSLQRLLADTQMLASMPFPFIVKSKHNHDDELIEQVYNLEHLHMLAERWGQEPIIVQEWIIGDGWDTKVWVIDEQIFAAKRRSPLDHKPKDQFQLTANQIGKEIREIALDCGRAFGLRIFGLDFLITEQGPIVMDVNSFPGLRNLIGPEKAIINLVERLETAPALKWQSVQPLGLMNSGHTMSRQTGTEALS</sequence>
<evidence type="ECO:0000259" key="2">
    <source>
        <dbReference type="PROSITE" id="PS50975"/>
    </source>
</evidence>
<dbReference type="GO" id="GO:0018169">
    <property type="term" value="F:ribosomal S6-glutamic acid ligase activity"/>
    <property type="evidence" value="ECO:0007669"/>
    <property type="project" value="TreeGrafter"/>
</dbReference>
<protein>
    <recommendedName>
        <fullName evidence="2">ATP-grasp domain-containing protein</fullName>
    </recommendedName>
</protein>
<keyword evidence="1" id="KW-0067">ATP-binding</keyword>
<keyword evidence="1" id="KW-0547">Nucleotide-binding</keyword>
<evidence type="ECO:0000256" key="1">
    <source>
        <dbReference type="PROSITE-ProRule" id="PRU00409"/>
    </source>
</evidence>
<dbReference type="InterPro" id="IPR011761">
    <property type="entry name" value="ATP-grasp"/>
</dbReference>
<dbReference type="OrthoDB" id="9786585at2"/>
<accession>A0A4P6JZX6</accession>
<dbReference type="GO" id="GO:0009432">
    <property type="term" value="P:SOS response"/>
    <property type="evidence" value="ECO:0007669"/>
    <property type="project" value="TreeGrafter"/>
</dbReference>
<dbReference type="Gene3D" id="3.40.50.20">
    <property type="match status" value="1"/>
</dbReference>
<dbReference type="Pfam" id="PF08443">
    <property type="entry name" value="RimK"/>
    <property type="match status" value="1"/>
</dbReference>
<dbReference type="Gene3D" id="3.30.470.20">
    <property type="entry name" value="ATP-grasp fold, B domain"/>
    <property type="match status" value="1"/>
</dbReference>
<gene>
    <name evidence="3" type="ORF">EPA93_37665</name>
</gene>
<dbReference type="GO" id="GO:0005524">
    <property type="term" value="F:ATP binding"/>
    <property type="evidence" value="ECO:0007669"/>
    <property type="project" value="UniProtKB-UniRule"/>
</dbReference>
<name>A0A4P6JZX6_KTERU</name>
<evidence type="ECO:0000313" key="3">
    <source>
        <dbReference type="EMBL" id="QBD81397.1"/>
    </source>
</evidence>
<feature type="domain" description="ATP-grasp" evidence="2">
    <location>
        <begin position="92"/>
        <end position="272"/>
    </location>
</feature>
<dbReference type="RefSeq" id="WP_129892458.1">
    <property type="nucleotide sequence ID" value="NZ_CP035758.1"/>
</dbReference>
<dbReference type="PROSITE" id="PS50975">
    <property type="entry name" value="ATP_GRASP"/>
    <property type="match status" value="1"/>
</dbReference>
<dbReference type="InterPro" id="IPR013651">
    <property type="entry name" value="ATP-grasp_RimK-type"/>
</dbReference>
<dbReference type="PANTHER" id="PTHR21621">
    <property type="entry name" value="RIBOSOMAL PROTEIN S6 MODIFICATION PROTEIN"/>
    <property type="match status" value="1"/>
</dbReference>
<dbReference type="Proteomes" id="UP000290365">
    <property type="component" value="Chromosome"/>
</dbReference>
<dbReference type="KEGG" id="kbs:EPA93_37665"/>
<keyword evidence="4" id="KW-1185">Reference proteome</keyword>
<dbReference type="GO" id="GO:0005737">
    <property type="term" value="C:cytoplasm"/>
    <property type="evidence" value="ECO:0007669"/>
    <property type="project" value="TreeGrafter"/>
</dbReference>
<organism evidence="3 4">
    <name type="scientific">Ktedonosporobacter rubrisoli</name>
    <dbReference type="NCBI Taxonomy" id="2509675"/>
    <lineage>
        <taxon>Bacteria</taxon>
        <taxon>Bacillati</taxon>
        <taxon>Chloroflexota</taxon>
        <taxon>Ktedonobacteria</taxon>
        <taxon>Ktedonobacterales</taxon>
        <taxon>Ktedonosporobacteraceae</taxon>
        <taxon>Ktedonosporobacter</taxon>
    </lineage>
</organism>
<dbReference type="PANTHER" id="PTHR21621:SF0">
    <property type="entry name" value="BETA-CITRYLGLUTAMATE SYNTHASE B-RELATED"/>
    <property type="match status" value="1"/>
</dbReference>
<dbReference type="EMBL" id="CP035758">
    <property type="protein sequence ID" value="QBD81397.1"/>
    <property type="molecule type" value="Genomic_DNA"/>
</dbReference>
<proteinExistence type="predicted"/>
<dbReference type="GO" id="GO:0046872">
    <property type="term" value="F:metal ion binding"/>
    <property type="evidence" value="ECO:0007669"/>
    <property type="project" value="InterPro"/>
</dbReference>
<reference evidence="3 4" key="1">
    <citation type="submission" date="2019-01" db="EMBL/GenBank/DDBJ databases">
        <title>Ktedonosporobacter rubrisoli SCAWS-G2.</title>
        <authorList>
            <person name="Huang Y."/>
            <person name="Yan B."/>
        </authorList>
    </citation>
    <scope>NUCLEOTIDE SEQUENCE [LARGE SCALE GENOMIC DNA]</scope>
    <source>
        <strain evidence="3 4">SCAWS-G2</strain>
    </source>
</reference>